<comment type="catalytic activity">
    <reaction evidence="6 8">
        <text>beta-D-fructose 1-phosphate + ATP = beta-D-fructose 1,6-bisphosphate + ADP + H(+)</text>
        <dbReference type="Rhea" id="RHEA:14213"/>
        <dbReference type="ChEBI" id="CHEBI:15378"/>
        <dbReference type="ChEBI" id="CHEBI:30616"/>
        <dbReference type="ChEBI" id="CHEBI:32966"/>
        <dbReference type="ChEBI" id="CHEBI:138881"/>
        <dbReference type="ChEBI" id="CHEBI:456216"/>
        <dbReference type="EC" id="2.7.1.56"/>
    </reaction>
</comment>
<dbReference type="Pfam" id="PF00294">
    <property type="entry name" value="PfkB"/>
    <property type="match status" value="1"/>
</dbReference>
<feature type="domain" description="Carbohydrate kinase PfkB" evidence="9">
    <location>
        <begin position="7"/>
        <end position="279"/>
    </location>
</feature>
<evidence type="ECO:0000256" key="6">
    <source>
        <dbReference type="ARBA" id="ARBA00047745"/>
    </source>
</evidence>
<dbReference type="GO" id="GO:0005829">
    <property type="term" value="C:cytosol"/>
    <property type="evidence" value="ECO:0007669"/>
    <property type="project" value="TreeGrafter"/>
</dbReference>
<comment type="catalytic activity">
    <reaction evidence="7">
        <text>D-tagatofuranose 6-phosphate + ATP = D-tagatofuranose 1,6-bisphosphate + ADP + H(+)</text>
        <dbReference type="Rhea" id="RHEA:12420"/>
        <dbReference type="ChEBI" id="CHEBI:15378"/>
        <dbReference type="ChEBI" id="CHEBI:30616"/>
        <dbReference type="ChEBI" id="CHEBI:58694"/>
        <dbReference type="ChEBI" id="CHEBI:58695"/>
        <dbReference type="ChEBI" id="CHEBI:456216"/>
        <dbReference type="EC" id="2.7.1.144"/>
    </reaction>
</comment>
<dbReference type="GO" id="GO:0008662">
    <property type="term" value="F:1-phosphofructokinase activity"/>
    <property type="evidence" value="ECO:0007669"/>
    <property type="project" value="UniProtKB-UniRule"/>
</dbReference>
<keyword evidence="7" id="KW-0423">Lactose metabolism</keyword>
<dbReference type="PROSITE" id="PS00583">
    <property type="entry name" value="PFKB_KINASES_1"/>
    <property type="match status" value="1"/>
</dbReference>
<gene>
    <name evidence="10" type="primary">pfkB</name>
    <name evidence="10" type="ORF">G3M99_14150</name>
</gene>
<keyword evidence="2 7" id="KW-0808">Transferase</keyword>
<evidence type="ECO:0000313" key="10">
    <source>
        <dbReference type="EMBL" id="NEU05975.1"/>
    </source>
</evidence>
<evidence type="ECO:0000256" key="7">
    <source>
        <dbReference type="PIRNR" id="PIRNR000535"/>
    </source>
</evidence>
<dbReference type="SUPFAM" id="SSF53613">
    <property type="entry name" value="Ribokinase-like"/>
    <property type="match status" value="1"/>
</dbReference>
<dbReference type="InterPro" id="IPR022463">
    <property type="entry name" value="1-PFruKinase"/>
</dbReference>
<dbReference type="PANTHER" id="PTHR46566:SF1">
    <property type="entry name" value="1-PHOSPHOFRUCTOKINASE"/>
    <property type="match status" value="1"/>
</dbReference>
<evidence type="ECO:0000256" key="2">
    <source>
        <dbReference type="ARBA" id="ARBA00022679"/>
    </source>
</evidence>
<dbReference type="AlphaFoldDB" id="A0A6M0H5I2"/>
<reference evidence="10 11" key="1">
    <citation type="submission" date="2020-02" db="EMBL/GenBank/DDBJ databases">
        <title>Genome assembly of a novel Clostridium senegalense strain.</title>
        <authorList>
            <person name="Gupta T.B."/>
            <person name="Jauregui R."/>
            <person name="Maclean P."/>
            <person name="Nawarathana A."/>
            <person name="Brightwell G."/>
        </authorList>
    </citation>
    <scope>NUCLEOTIDE SEQUENCE [LARGE SCALE GENOMIC DNA]</scope>
    <source>
        <strain evidence="10 11">AGRFS4</strain>
    </source>
</reference>
<dbReference type="GO" id="GO:0005524">
    <property type="term" value="F:ATP binding"/>
    <property type="evidence" value="ECO:0007669"/>
    <property type="project" value="UniProtKB-UniRule"/>
</dbReference>
<organism evidence="10 11">
    <name type="scientific">Clostridium senegalense</name>
    <dbReference type="NCBI Taxonomy" id="1465809"/>
    <lineage>
        <taxon>Bacteria</taxon>
        <taxon>Bacillati</taxon>
        <taxon>Bacillota</taxon>
        <taxon>Clostridia</taxon>
        <taxon>Eubacteriales</taxon>
        <taxon>Clostridiaceae</taxon>
        <taxon>Clostridium</taxon>
    </lineage>
</organism>
<dbReference type="NCBIfam" id="TIGR03168">
    <property type="entry name" value="1-PFK"/>
    <property type="match status" value="1"/>
</dbReference>
<dbReference type="PIRSF" id="PIRSF000535">
    <property type="entry name" value="1PFK/6PFK/LacC"/>
    <property type="match status" value="1"/>
</dbReference>
<keyword evidence="11" id="KW-1185">Reference proteome</keyword>
<dbReference type="GO" id="GO:0009024">
    <property type="term" value="F:tagatose-6-phosphate kinase activity"/>
    <property type="evidence" value="ECO:0007669"/>
    <property type="project" value="UniProtKB-EC"/>
</dbReference>
<dbReference type="FunFam" id="3.40.1190.20:FF:000001">
    <property type="entry name" value="Phosphofructokinase"/>
    <property type="match status" value="1"/>
</dbReference>
<dbReference type="InterPro" id="IPR029056">
    <property type="entry name" value="Ribokinase-like"/>
</dbReference>
<evidence type="ECO:0000256" key="8">
    <source>
        <dbReference type="RuleBase" id="RU369061"/>
    </source>
</evidence>
<keyword evidence="4 8" id="KW-0418">Kinase</keyword>
<dbReference type="Gene3D" id="3.40.1190.20">
    <property type="match status" value="1"/>
</dbReference>
<evidence type="ECO:0000256" key="5">
    <source>
        <dbReference type="ARBA" id="ARBA00022840"/>
    </source>
</evidence>
<dbReference type="EMBL" id="JAAGPU010000030">
    <property type="protein sequence ID" value="NEU05975.1"/>
    <property type="molecule type" value="Genomic_DNA"/>
</dbReference>
<dbReference type="InterPro" id="IPR011611">
    <property type="entry name" value="PfkB_dom"/>
</dbReference>
<sequence>MITIITMNPSIDISYFIDDLEIGQVHRCLKYYKTPGGKGINVAKVCNEIGEKVSCIGFLGGVNGNIINNQLKHKKINTNFVKINDNTRQCINIITAKGISTEILESGPTITVRDREKFENVLEAELIKSDILVASGSLPKGLPENYYRNIGEKCKEYNVKFILDTSGKFLEYGLNSKPFFIKPNKKELEQLLKIKINSIEEVINGANIVKSMGAKNVAVSLGEEGMIFVGDLGNYLVKIPKINITNTVGCGDAVVAGLAVGIENKYPIEDILKLANSCGISNAMYLETGKVDYNMVNKIKKEIDIIRL</sequence>
<dbReference type="InterPro" id="IPR017583">
    <property type="entry name" value="Tagatose/fructose_Pkinase"/>
</dbReference>
<protein>
    <recommendedName>
        <fullName evidence="7">Tagatose-6-phosphate kinase</fullName>
        <ecNumber evidence="7">2.7.1.144</ecNumber>
    </recommendedName>
</protein>
<evidence type="ECO:0000313" key="11">
    <source>
        <dbReference type="Proteomes" id="UP000481872"/>
    </source>
</evidence>
<dbReference type="CDD" id="cd01164">
    <property type="entry name" value="FruK_PfkB_like"/>
    <property type="match status" value="1"/>
</dbReference>
<dbReference type="GO" id="GO:0044281">
    <property type="term" value="P:small molecule metabolic process"/>
    <property type="evidence" value="ECO:0007669"/>
    <property type="project" value="UniProtKB-ARBA"/>
</dbReference>
<dbReference type="GO" id="GO:2001059">
    <property type="term" value="P:D-tagatose 6-phosphate catabolic process"/>
    <property type="evidence" value="ECO:0007669"/>
    <property type="project" value="UniProtKB-UniPathway"/>
</dbReference>
<dbReference type="EC" id="2.7.1.144" evidence="7"/>
<dbReference type="NCBIfam" id="TIGR03828">
    <property type="entry name" value="pfkB"/>
    <property type="match status" value="1"/>
</dbReference>
<keyword evidence="5 7" id="KW-0067">ATP-binding</keyword>
<accession>A0A6M0H5I2</accession>
<dbReference type="PANTHER" id="PTHR46566">
    <property type="entry name" value="1-PHOSPHOFRUCTOKINASE-RELATED"/>
    <property type="match status" value="1"/>
</dbReference>
<comment type="caution">
    <text evidence="10">The sequence shown here is derived from an EMBL/GenBank/DDBJ whole genome shotgun (WGS) entry which is preliminary data.</text>
</comment>
<evidence type="ECO:0000259" key="9">
    <source>
        <dbReference type="Pfam" id="PF00294"/>
    </source>
</evidence>
<dbReference type="UniPathway" id="UPA00704">
    <property type="reaction ID" value="UER00715"/>
</dbReference>
<dbReference type="GO" id="GO:0016052">
    <property type="term" value="P:carbohydrate catabolic process"/>
    <property type="evidence" value="ECO:0007669"/>
    <property type="project" value="UniProtKB-ARBA"/>
</dbReference>
<name>A0A6M0H5I2_9CLOT</name>
<dbReference type="InterPro" id="IPR002173">
    <property type="entry name" value="Carboh/pur_kinase_PfkB_CS"/>
</dbReference>
<keyword evidence="3 7" id="KW-0547">Nucleotide-binding</keyword>
<dbReference type="RefSeq" id="WP_061995937.1">
    <property type="nucleotide sequence ID" value="NZ_JAAGPU010000030.1"/>
</dbReference>
<comment type="similarity">
    <text evidence="7">Belongs to the carbohydrate kinase PfkB family. LacC subfamily.</text>
</comment>
<evidence type="ECO:0000256" key="3">
    <source>
        <dbReference type="ARBA" id="ARBA00022741"/>
    </source>
</evidence>
<dbReference type="GO" id="GO:0005988">
    <property type="term" value="P:lactose metabolic process"/>
    <property type="evidence" value="ECO:0007669"/>
    <property type="project" value="UniProtKB-KW"/>
</dbReference>
<comment type="function">
    <text evidence="8">Catalyzes the ATP-dependent phosphorylation of fructose-l-phosphate to fructose-l,6-bisphosphate.</text>
</comment>
<comment type="pathway">
    <text evidence="7">Carbohydrate metabolism; D-tagatose 6-phosphate degradation; D-glyceraldehyde 3-phosphate and glycerone phosphate from D-tagatose 6-phosphate: step 1/2.</text>
</comment>
<evidence type="ECO:0000256" key="1">
    <source>
        <dbReference type="ARBA" id="ARBA00005380"/>
    </source>
</evidence>
<proteinExistence type="inferred from homology"/>
<evidence type="ECO:0000256" key="4">
    <source>
        <dbReference type="ARBA" id="ARBA00022777"/>
    </source>
</evidence>
<dbReference type="Proteomes" id="UP000481872">
    <property type="component" value="Unassembled WGS sequence"/>
</dbReference>
<comment type="similarity">
    <text evidence="1">Belongs to the carbohydrate kinase pfkB family.</text>
</comment>